<evidence type="ECO:0000256" key="1">
    <source>
        <dbReference type="ARBA" id="ARBA00004141"/>
    </source>
</evidence>
<reference evidence="9" key="1">
    <citation type="submission" date="2022-11" db="EMBL/GenBank/DDBJ databases">
        <title>Centuries of genome instability and evolution in soft-shell clam transmissible cancer (bioRxiv).</title>
        <authorList>
            <person name="Hart S.F.M."/>
            <person name="Yonemitsu M.A."/>
            <person name="Giersch R.M."/>
            <person name="Beal B.F."/>
            <person name="Arriagada G."/>
            <person name="Davis B.W."/>
            <person name="Ostrander E.A."/>
            <person name="Goff S.P."/>
            <person name="Metzger M.J."/>
        </authorList>
    </citation>
    <scope>NUCLEOTIDE SEQUENCE</scope>
    <source>
        <strain evidence="9">MELC-2E11</strain>
        <tissue evidence="9">Siphon/mantle</tissue>
    </source>
</reference>
<gene>
    <name evidence="9" type="ORF">MAR_020044</name>
</gene>
<feature type="transmembrane region" description="Helical" evidence="7">
    <location>
        <begin position="76"/>
        <end position="94"/>
    </location>
</feature>
<dbReference type="PANTHER" id="PTHR16172">
    <property type="entry name" value="MAJOR FACILITATOR SUPERFAMILY DOMAIN-CONTAINING PROTEIN 6-LIKE"/>
    <property type="match status" value="1"/>
</dbReference>
<evidence type="ECO:0000313" key="10">
    <source>
        <dbReference type="Proteomes" id="UP001164746"/>
    </source>
</evidence>
<comment type="subcellular location">
    <subcellularLocation>
        <location evidence="1">Membrane</location>
        <topology evidence="1">Multi-pass membrane protein</topology>
    </subcellularLocation>
</comment>
<feature type="region of interest" description="Disordered" evidence="6">
    <location>
        <begin position="15"/>
        <end position="53"/>
    </location>
</feature>
<keyword evidence="5 7" id="KW-0472">Membrane</keyword>
<dbReference type="PANTHER" id="PTHR16172:SF2">
    <property type="entry name" value="MAJOR FACILITATOR SUPERFAMILY DOMAIN-CONTAINING PROTEIN 6"/>
    <property type="match status" value="1"/>
</dbReference>
<dbReference type="SUPFAM" id="SSF103473">
    <property type="entry name" value="MFS general substrate transporter"/>
    <property type="match status" value="1"/>
</dbReference>
<evidence type="ECO:0000259" key="8">
    <source>
        <dbReference type="Pfam" id="PF12832"/>
    </source>
</evidence>
<dbReference type="InterPro" id="IPR024989">
    <property type="entry name" value="MFS_assoc_dom"/>
</dbReference>
<dbReference type="Pfam" id="PF12832">
    <property type="entry name" value="MFS_1_like"/>
    <property type="match status" value="1"/>
</dbReference>
<evidence type="ECO:0000256" key="4">
    <source>
        <dbReference type="ARBA" id="ARBA00022989"/>
    </source>
</evidence>
<sequence length="331" mass="36204">MATSEVELSSISGMIADPLAAPPPTSLPATETSPIHNGNSVNSSSSVETKTPEQTCGNWLPLECLRCELKLSKFKSFFFFFGGAIGCVFPYFSIYYKQLGFGPNQIGVIAGVRPLIGFCSGPLWGSLADRFRVRRIMLCCSALGWLIFITSIGFVPPPTQSDSQCVYVAEFLGKPYNGSTPPTGQGDDLRDYFFGLHNNKPGVDPEESLFESRGWVYDRASLMKVYVIIMVLVVLGELVQSPCGALADSGCIETLGAAEMNKYGHQRAWGSLGLGVFSMLVGGVISETRREVSVCGEPVVYSDYRIAFYFFAGCMFCCFVTTLFFRFQDDN</sequence>
<keyword evidence="3 7" id="KW-0812">Transmembrane</keyword>
<dbReference type="EMBL" id="CP111016">
    <property type="protein sequence ID" value="WAR04675.1"/>
    <property type="molecule type" value="Genomic_DNA"/>
</dbReference>
<evidence type="ECO:0000256" key="5">
    <source>
        <dbReference type="ARBA" id="ARBA00023136"/>
    </source>
</evidence>
<evidence type="ECO:0000256" key="2">
    <source>
        <dbReference type="ARBA" id="ARBA00005241"/>
    </source>
</evidence>
<protein>
    <submittedName>
        <fullName evidence="9">MFSD6-like protein</fullName>
    </submittedName>
</protein>
<name>A0ABY7E6W1_MYAAR</name>
<feature type="domain" description="Major facilitator superfamily associated" evidence="8">
    <location>
        <begin position="73"/>
        <end position="326"/>
    </location>
</feature>
<evidence type="ECO:0000256" key="3">
    <source>
        <dbReference type="ARBA" id="ARBA00022692"/>
    </source>
</evidence>
<keyword evidence="10" id="KW-1185">Reference proteome</keyword>
<dbReference type="Proteomes" id="UP001164746">
    <property type="component" value="Chromosome 5"/>
</dbReference>
<keyword evidence="4 7" id="KW-1133">Transmembrane helix</keyword>
<dbReference type="InterPro" id="IPR051717">
    <property type="entry name" value="MFS_MFSD6"/>
</dbReference>
<feature type="compositionally biased region" description="Low complexity" evidence="6">
    <location>
        <begin position="27"/>
        <end position="47"/>
    </location>
</feature>
<dbReference type="InterPro" id="IPR036259">
    <property type="entry name" value="MFS_trans_sf"/>
</dbReference>
<evidence type="ECO:0000313" key="9">
    <source>
        <dbReference type="EMBL" id="WAR04675.1"/>
    </source>
</evidence>
<evidence type="ECO:0000256" key="6">
    <source>
        <dbReference type="SAM" id="MobiDB-lite"/>
    </source>
</evidence>
<feature type="transmembrane region" description="Helical" evidence="7">
    <location>
        <begin position="306"/>
        <end position="325"/>
    </location>
</feature>
<feature type="transmembrane region" description="Helical" evidence="7">
    <location>
        <begin position="268"/>
        <end position="286"/>
    </location>
</feature>
<feature type="transmembrane region" description="Helical" evidence="7">
    <location>
        <begin position="106"/>
        <end position="124"/>
    </location>
</feature>
<feature type="transmembrane region" description="Helical" evidence="7">
    <location>
        <begin position="136"/>
        <end position="155"/>
    </location>
</feature>
<organism evidence="9 10">
    <name type="scientific">Mya arenaria</name>
    <name type="common">Soft-shell clam</name>
    <dbReference type="NCBI Taxonomy" id="6604"/>
    <lineage>
        <taxon>Eukaryota</taxon>
        <taxon>Metazoa</taxon>
        <taxon>Spiralia</taxon>
        <taxon>Lophotrochozoa</taxon>
        <taxon>Mollusca</taxon>
        <taxon>Bivalvia</taxon>
        <taxon>Autobranchia</taxon>
        <taxon>Heteroconchia</taxon>
        <taxon>Euheterodonta</taxon>
        <taxon>Imparidentia</taxon>
        <taxon>Neoheterodontei</taxon>
        <taxon>Myida</taxon>
        <taxon>Myoidea</taxon>
        <taxon>Myidae</taxon>
        <taxon>Mya</taxon>
    </lineage>
</organism>
<evidence type="ECO:0000256" key="7">
    <source>
        <dbReference type="SAM" id="Phobius"/>
    </source>
</evidence>
<comment type="similarity">
    <text evidence="2">Belongs to the major facilitator superfamily. MFSD6 family.</text>
</comment>
<feature type="transmembrane region" description="Helical" evidence="7">
    <location>
        <begin position="225"/>
        <end position="247"/>
    </location>
</feature>
<accession>A0ABY7E6W1</accession>
<dbReference type="Gene3D" id="1.20.1250.20">
    <property type="entry name" value="MFS general substrate transporter like domains"/>
    <property type="match status" value="2"/>
</dbReference>
<proteinExistence type="inferred from homology"/>